<organism evidence="2 3">
    <name type="scientific">Ensete ventricosum</name>
    <name type="common">Abyssinian banana</name>
    <name type="synonym">Musa ensete</name>
    <dbReference type="NCBI Taxonomy" id="4639"/>
    <lineage>
        <taxon>Eukaryota</taxon>
        <taxon>Viridiplantae</taxon>
        <taxon>Streptophyta</taxon>
        <taxon>Embryophyta</taxon>
        <taxon>Tracheophyta</taxon>
        <taxon>Spermatophyta</taxon>
        <taxon>Magnoliopsida</taxon>
        <taxon>Liliopsida</taxon>
        <taxon>Zingiberales</taxon>
        <taxon>Musaceae</taxon>
        <taxon>Ensete</taxon>
    </lineage>
</organism>
<accession>A0A426Z4T2</accession>
<evidence type="ECO:0000256" key="1">
    <source>
        <dbReference type="SAM" id="MobiDB-lite"/>
    </source>
</evidence>
<dbReference type="EMBL" id="AMZH03008425">
    <property type="protein sequence ID" value="RRT58982.1"/>
    <property type="molecule type" value="Genomic_DNA"/>
</dbReference>
<reference evidence="2 3" key="1">
    <citation type="journal article" date="2014" name="Agronomy (Basel)">
        <title>A Draft Genome Sequence for Ensete ventricosum, the Drought-Tolerant Tree Against Hunger.</title>
        <authorList>
            <person name="Harrison J."/>
            <person name="Moore K.A."/>
            <person name="Paszkiewicz K."/>
            <person name="Jones T."/>
            <person name="Grant M."/>
            <person name="Ambacheew D."/>
            <person name="Muzemil S."/>
            <person name="Studholme D.J."/>
        </authorList>
    </citation>
    <scope>NUCLEOTIDE SEQUENCE [LARGE SCALE GENOMIC DNA]</scope>
</reference>
<dbReference type="AlphaFoldDB" id="A0A426Z4T2"/>
<proteinExistence type="predicted"/>
<protein>
    <submittedName>
        <fullName evidence="2">Uncharacterized protein</fullName>
    </submittedName>
</protein>
<evidence type="ECO:0000313" key="2">
    <source>
        <dbReference type="EMBL" id="RRT58982.1"/>
    </source>
</evidence>
<evidence type="ECO:0000313" key="3">
    <source>
        <dbReference type="Proteomes" id="UP000287651"/>
    </source>
</evidence>
<feature type="compositionally biased region" description="Basic and acidic residues" evidence="1">
    <location>
        <begin position="119"/>
        <end position="129"/>
    </location>
</feature>
<comment type="caution">
    <text evidence="2">The sequence shown here is derived from an EMBL/GenBank/DDBJ whole genome shotgun (WGS) entry which is preliminary data.</text>
</comment>
<name>A0A426Z4T2_ENSVE</name>
<gene>
    <name evidence="2" type="ORF">B296_00010503</name>
</gene>
<dbReference type="Proteomes" id="UP000287651">
    <property type="component" value="Unassembled WGS sequence"/>
</dbReference>
<feature type="region of interest" description="Disordered" evidence="1">
    <location>
        <begin position="119"/>
        <end position="138"/>
    </location>
</feature>
<sequence length="174" mass="19664">MTPNFGSLGMATDPCMSTEFFELAIPLTSVSFHNSFQLLCNPSHFARSHPLPKAQLAMSAVKLKDTDIHEHYIEYPFDNFVQGNTIDWGCFRPVTARNRSITVDFDCLHPLPSGIGYGEKEGEARKKEGQPQTVSPFNDEATTRLLRRRLETSITEELWDDAVDEKIIFSLLLV</sequence>